<feature type="compositionally biased region" description="Polar residues" evidence="1">
    <location>
        <begin position="87"/>
        <end position="103"/>
    </location>
</feature>
<dbReference type="EMBL" id="JAEACU010000010">
    <property type="protein sequence ID" value="KAH7515243.1"/>
    <property type="molecule type" value="Genomic_DNA"/>
</dbReference>
<name>A0A978UK91_ZIZJJ</name>
<evidence type="ECO:0000313" key="3">
    <source>
        <dbReference type="Proteomes" id="UP000813462"/>
    </source>
</evidence>
<dbReference type="PANTHER" id="PTHR34776">
    <property type="entry name" value="F17F16.3 PROTEIN"/>
    <property type="match status" value="1"/>
</dbReference>
<accession>A0A978UK91</accession>
<gene>
    <name evidence="2" type="ORF">FEM48_Zijuj10G0006200</name>
</gene>
<dbReference type="Proteomes" id="UP000813462">
    <property type="component" value="Unassembled WGS sequence"/>
</dbReference>
<evidence type="ECO:0000313" key="2">
    <source>
        <dbReference type="EMBL" id="KAH7515243.1"/>
    </source>
</evidence>
<protein>
    <submittedName>
        <fullName evidence="2">Uncharacterized protein</fullName>
    </submittedName>
</protein>
<feature type="compositionally biased region" description="Basic and acidic residues" evidence="1">
    <location>
        <begin position="69"/>
        <end position="84"/>
    </location>
</feature>
<evidence type="ECO:0000256" key="1">
    <source>
        <dbReference type="SAM" id="MobiDB-lite"/>
    </source>
</evidence>
<dbReference type="PANTHER" id="PTHR34776:SF1">
    <property type="entry name" value="F17F16.3 PROTEIN"/>
    <property type="match status" value="1"/>
</dbReference>
<organism evidence="2 3">
    <name type="scientific">Ziziphus jujuba var. spinosa</name>
    <dbReference type="NCBI Taxonomy" id="714518"/>
    <lineage>
        <taxon>Eukaryota</taxon>
        <taxon>Viridiplantae</taxon>
        <taxon>Streptophyta</taxon>
        <taxon>Embryophyta</taxon>
        <taxon>Tracheophyta</taxon>
        <taxon>Spermatophyta</taxon>
        <taxon>Magnoliopsida</taxon>
        <taxon>eudicotyledons</taxon>
        <taxon>Gunneridae</taxon>
        <taxon>Pentapetalae</taxon>
        <taxon>rosids</taxon>
        <taxon>fabids</taxon>
        <taxon>Rosales</taxon>
        <taxon>Rhamnaceae</taxon>
        <taxon>Paliureae</taxon>
        <taxon>Ziziphus</taxon>
    </lineage>
</organism>
<proteinExistence type="predicted"/>
<dbReference type="AlphaFoldDB" id="A0A978UK91"/>
<feature type="region of interest" description="Disordered" evidence="1">
    <location>
        <begin position="69"/>
        <end position="115"/>
    </location>
</feature>
<comment type="caution">
    <text evidence="2">The sequence shown here is derived from an EMBL/GenBank/DDBJ whole genome shotgun (WGS) entry which is preliminary data.</text>
</comment>
<reference evidence="2" key="1">
    <citation type="journal article" date="2021" name="Front. Plant Sci.">
        <title>Chromosome-Scale Genome Assembly for Chinese Sour Jujube and Insights Into Its Genome Evolution and Domestication Signature.</title>
        <authorList>
            <person name="Shen L.-Y."/>
            <person name="Luo H."/>
            <person name="Wang X.-L."/>
            <person name="Wang X.-M."/>
            <person name="Qiu X.-J."/>
            <person name="Liu H."/>
            <person name="Zhou S.-S."/>
            <person name="Jia K.-H."/>
            <person name="Nie S."/>
            <person name="Bao Y.-T."/>
            <person name="Zhang R.-G."/>
            <person name="Yun Q.-Z."/>
            <person name="Chai Y.-H."/>
            <person name="Lu J.-Y."/>
            <person name="Li Y."/>
            <person name="Zhao S.-W."/>
            <person name="Mao J.-F."/>
            <person name="Jia S.-G."/>
            <person name="Mao Y.-M."/>
        </authorList>
    </citation>
    <scope>NUCLEOTIDE SEQUENCE</scope>
    <source>
        <strain evidence="2">AT0</strain>
        <tissue evidence="2">Leaf</tissue>
    </source>
</reference>
<sequence length="344" mass="38670">MGQGQEIKTRTEPHLEIQNLFELNYSVFGVTTLQERGEIFFFYRPKVDKEEAHGAEDVQRLYIVLRPESGERPVEDKQDPHSGKEGSINTKSNNSDQNGSGKSTAIAAEGGHGKQKVKIEKQPLLRLIVMGRKSLPDPRKRSRPYWGFVEMVTTDVHHVKTALKGEEYDTSTRGHRHNSPARALGEGIYRILRHNPGKRMHTHLIYKLEFPPEDEKNEPQECLNIERQASFLIQIKNPDQHAISAGSAASSRGLQNKRKAMFPAHLQGQFGQSRYAPADPPDFLNYEGCEFLLISASDDIEDELGLDLKTEQAQTGESNESCSDLVKTFGETASTKALFQGTWV</sequence>